<dbReference type="EC" id="3.1.3.23" evidence="1"/>
<dbReference type="InterPro" id="IPR006439">
    <property type="entry name" value="HAD-SF_hydro_IA"/>
</dbReference>
<dbReference type="AlphaFoldDB" id="A0A7W6RSB3"/>
<dbReference type="PANTHER" id="PTHR43481:SF4">
    <property type="entry name" value="GLYCEROL-1-PHOSPHATE PHOSPHOHYDROLASE 1-RELATED"/>
    <property type="match status" value="1"/>
</dbReference>
<dbReference type="PANTHER" id="PTHR43481">
    <property type="entry name" value="FRUCTOSE-1-PHOSPHATE PHOSPHATASE"/>
    <property type="match status" value="1"/>
</dbReference>
<name>A0A7W6RSB3_9HYPH</name>
<dbReference type="SUPFAM" id="SSF56784">
    <property type="entry name" value="HAD-like"/>
    <property type="match status" value="1"/>
</dbReference>
<dbReference type="InterPro" id="IPR023214">
    <property type="entry name" value="HAD_sf"/>
</dbReference>
<dbReference type="Gene3D" id="3.40.50.1000">
    <property type="entry name" value="HAD superfamily/HAD-like"/>
    <property type="match status" value="1"/>
</dbReference>
<dbReference type="SFLD" id="SFLDG01129">
    <property type="entry name" value="C1.5:_HAD__Beta-PGM__Phosphata"/>
    <property type="match status" value="1"/>
</dbReference>
<comment type="caution">
    <text evidence="1">The sequence shown here is derived from an EMBL/GenBank/DDBJ whole genome shotgun (WGS) entry which is preliminary data.</text>
</comment>
<dbReference type="InterPro" id="IPR023198">
    <property type="entry name" value="PGP-like_dom2"/>
</dbReference>
<dbReference type="Pfam" id="PF00702">
    <property type="entry name" value="Hydrolase"/>
    <property type="match status" value="1"/>
</dbReference>
<dbReference type="Gene3D" id="1.10.150.240">
    <property type="entry name" value="Putative phosphatase, domain 2"/>
    <property type="match status" value="1"/>
</dbReference>
<dbReference type="NCBIfam" id="TIGR01509">
    <property type="entry name" value="HAD-SF-IA-v3"/>
    <property type="match status" value="1"/>
</dbReference>
<dbReference type="GO" id="GO:0050308">
    <property type="term" value="F:sugar-phosphatase activity"/>
    <property type="evidence" value="ECO:0007669"/>
    <property type="project" value="UniProtKB-EC"/>
</dbReference>
<dbReference type="Proteomes" id="UP000533641">
    <property type="component" value="Unassembled WGS sequence"/>
</dbReference>
<evidence type="ECO:0000313" key="2">
    <source>
        <dbReference type="Proteomes" id="UP000533641"/>
    </source>
</evidence>
<accession>A0A7W6RSB3</accession>
<sequence>MFDMDGVLVDSIPQIEQSLRHWASKHNLDADHVVELSHGRRDQDVVQLAAPFLDVEEEVRLIQEHDVSEAAKICAKRGAVEFVNSLPSNAWAVVTSGSRAVAEARLRAAGIGTPPVLVSADDISVGKPDPEGYLSAARQVGVSPANCVVFEDAPAGAAAARVAGMQVVGVAGTVSNECLDCDHVVSGLNNVTAVYTESAISLHFTGTCLLPGDPEL</sequence>
<proteinExistence type="predicted"/>
<protein>
    <submittedName>
        <fullName evidence="1">Sugar-phosphatase</fullName>
        <ecNumber evidence="1">3.1.3.23</ecNumber>
    </submittedName>
</protein>
<dbReference type="InterPro" id="IPR036412">
    <property type="entry name" value="HAD-like_sf"/>
</dbReference>
<organism evidence="1 2">
    <name type="scientific">Rhizobium mongolense</name>
    <dbReference type="NCBI Taxonomy" id="57676"/>
    <lineage>
        <taxon>Bacteria</taxon>
        <taxon>Pseudomonadati</taxon>
        <taxon>Pseudomonadota</taxon>
        <taxon>Alphaproteobacteria</taxon>
        <taxon>Hyphomicrobiales</taxon>
        <taxon>Rhizobiaceae</taxon>
        <taxon>Rhizobium/Agrobacterium group</taxon>
        <taxon>Rhizobium</taxon>
    </lineage>
</organism>
<keyword evidence="1" id="KW-0378">Hydrolase</keyword>
<dbReference type="SFLD" id="SFLDS00003">
    <property type="entry name" value="Haloacid_Dehalogenase"/>
    <property type="match status" value="1"/>
</dbReference>
<reference evidence="1 2" key="1">
    <citation type="submission" date="2020-08" db="EMBL/GenBank/DDBJ databases">
        <title>Genomic Encyclopedia of Type Strains, Phase IV (KMG-V): Genome sequencing to study the core and pangenomes of soil and plant-associated prokaryotes.</title>
        <authorList>
            <person name="Whitman W."/>
        </authorList>
    </citation>
    <scope>NUCLEOTIDE SEQUENCE [LARGE SCALE GENOMIC DNA]</scope>
    <source>
        <strain evidence="1 2">SEMIA 402</strain>
    </source>
</reference>
<evidence type="ECO:0000313" key="1">
    <source>
        <dbReference type="EMBL" id="MBB4277709.1"/>
    </source>
</evidence>
<dbReference type="InterPro" id="IPR051806">
    <property type="entry name" value="HAD-like_SPP"/>
</dbReference>
<dbReference type="EMBL" id="JACIGM010000014">
    <property type="protein sequence ID" value="MBB4277709.1"/>
    <property type="molecule type" value="Genomic_DNA"/>
</dbReference>
<gene>
    <name evidence="1" type="ORF">GGE12_005518</name>
</gene>